<feature type="domain" description="BEACH" evidence="5">
    <location>
        <begin position="3106"/>
        <end position="3380"/>
    </location>
</feature>
<feature type="region of interest" description="Disordered" evidence="4">
    <location>
        <begin position="681"/>
        <end position="709"/>
    </location>
</feature>
<evidence type="ECO:0000256" key="2">
    <source>
        <dbReference type="ARBA" id="ARBA00022737"/>
    </source>
</evidence>
<dbReference type="SUPFAM" id="SSF50729">
    <property type="entry name" value="PH domain-like"/>
    <property type="match status" value="1"/>
</dbReference>
<sequence length="3769" mass="423187">MVDKSEEEVVYQQLRDLWSSYVRCSSSQLLEKSKFLELFMVRFLAAYCAEKGDLKKISSFIDVHSISNVLTSEFQSAILLRCEDENEKPLVDFLCHGQGLLLLQMLCILASKVAGCSLELANLLVSLLPVVLRVPLQHYDHLNGNINSSVPQHERTEADELVNAGKAQSDQVELLLSVKIRTESPNTTEDSDVFTSVTSVTDLDSALSTNISESSDPEIPSSDVTAYTCSGTKNETELSILSSTTVVPDVDEHAVHTDSCLSAISSSHCSINNFELSILLLATLENLTCHGSVSLSDCNLLMHTSGQLIDIVLSLSDAKNKSPEVFCEWELGAATSVHLSTLRTVFSILCTTCRNPKAAKQLSKTSYVQKLLEVIEDGCLDKEFLTAIQHFELAKRVAGISDKENELNPKLLASDLWSGFQNELLLGCSLHGLLLFVMTCIHYGTLVNSTLYVLCHDIFEQFSSSRGFEFLVTLLLKLDEVYSHEIDFERKGNDMDFRLKSFSQRIEQYPRSLSNRVVKNLGKMISMLKKSKTCCRREAGSRKTSVVLSGNLVTQNDVHEMCGVYLPTSEIEESSESAADMEYEKERQDQLPENLCTVLRPAITLLTVFKDSRNPKLRFSILNCLEKVGICHCVSPDVLVTTLLNRFVEQPKDLQDIILRIINHMVLTEIDVMSDNYDVRRSPTSPFKRGQRFRSKSTKQSPCKSDSGFSANDLSVQMKDLVKDGKPNWAALSQYCALMSCKDTDIAVRVAKALKPLAILGSKHLKAELFRMVVLPCMLRCDGIFTDEVAEPLRKIRARTWTGTFTSERLGQRAKSVMGSTFSGFKTELGSLDLSEQVHGHDEICAEVLELCIGMLTSLLTGSESRALFLNCGGLNELQSFLALPQLQEPVMLVLEFLADVENQEATGKRPYTESDDLSAGSLDSSGDKSDSKVCCRSFLSLLQFTTTLFDKTKSPELPLIASCHPVESSLRVYVWRSCLRLLVSNELFSELFLQDDGIVSSCELLHLLLEIFRGDSLTHCTRENQAIDIQCTKQLVYLFESVTAICIRMAHTEQWRYKEALPNLDQLVEEVKKLFSHSETLQRYLSKGLTDCFLKASTWQLEGREGSVLLGSEIRRQKDVVLRKTSHGDSQEEWSNLLEDDDDETDGNQKGGGSVFEEGYDADQEADSDMSDETGRKSPDSKKQPKQKKRSQFPKQLEHILKGLVVYPRICNILFQLLQVCYGSRVKAGESESVGVVLHAVENLLLLLNDCEENCQRLCQHTLVMEVFVCLACHNITAAELWDFLALFNSTDPPVHLLSSALSEVAARASANPGPAFQMSFPCKAKESEQRATTAGTSGKASSGKRKEIRGKKSLKIASFSPQPSDGDKSSETDSIRSGSSASSSRFQVSETFDKYLKRDHRKAKSSMEGSKRRLSSKRSTRKQLGSSPSASCCSADYELTEVLHFQGRTHLPSPFQLFAVQLPFQGRLPRSERGFSVAMWICLNSPILGNGVDDVFKHPSEDSQRQLGNSVERTMLSRKERIVHLCSVGSGKSLFEIWTFPSNRAVLIRWTKNPKSSSGSLKVLKQRMISLPALTKGQWHHLVISFTQPKVLAEEQKNTGADSLPSSELLIVVDGTESVVHDFGPPLPYHEEAKFTLSTLLLGHVTYGDGEKSPKATLHEGYQIGNVFVFAEKPFKISKPAKQQSSSSSDWLVEKEEAFYLYSLGPNSASIGQLSKDFNILPSHTSNDSAQLFMEAANLWSRLAITEQAVAANLPPGFLTSPHVVVPDLELSLKKRLAAVYSPMCPLRFQQYSELLTSEERQERLASMNITEQRLKQNEYEPWEVDARVTSDVESQRQQTILESAHDVGGIGVFIFLFAKSFSVFHARAMAEESGFALLKRILLSPECKIGYHTLKVLMEAACNGDVFKPTNLADDPIMLNIDSTAVVRNVAIFQHFLLNWKIWERAKQGVLEMLLATIEILVHGSHSYYTFNIIQFQKAQLVQQILIGCQERQSEECKEIPRVISSSYVNIIQNIMGNPPDLTVLKSVYGLLPVVLRLCSNSPPLFASAALGSNRSLPAASGGSISSPLTAPVRSIHSPRPFQFTSPGRNPSRNPMSRSLSFESIKSKDLQRSRANLQNDQEKGRLLKTSSRSVSELSRSVASGLEPDSQLHWNFREASKGTRDDKDVFQFSVPMEVAPGSSGKASVPTGGLAVPKGDRNRRVIIPKQEAGEGLSSSALVLHESHLREPDPRMSPSPLTSPGTPLDMSYPGVRTISGSNPMVIRNYESVPSYDGQSSFDPTEYDFINESDFSSLQSSVVNPSSHDDYLVVEGFPGIQSSTRTYCPTRSESVQGVDVMITLRLGLMKLLEKKLFNLPSEHVPAVIGEVLKAEYILVWAHHDSDNVRELAIRYLQKAEPKRCEQFLKIHGFHLLANQLYDHPVTKLLIEGCLSLLVDRPVDLNKDYNYSGAEDRDLASSVRPVGVVPLMALLENSVLKPSLFHLLIQHLCQLFIKVDDLCLQAVDHGLLETVCNVIYGLCTLRHKQRFVRNPSNLPDLDAVMEDFQQFVVCIVRKACSTNGNLYFQMFEDMLIALENLEEQDHKKRVALHFFQEVSKGEGPVGGKKIKPSGLRLPFRGLDNNVDPVPAFTPVSSWIHLDRDQFRLCLDPSQLKESPTSANSNEQTRRFQITCQLAVNSIVYCKTFFLPEDFIAFHFDSVEMDVHEALRPGMVRVAGAAIEKEFAQFVFSLLLEIFDACLDGRKREIYKLFIVCKDHLKAQLGKLLVFMLNPSQDLDLSCFALNLVRHRRAKKIIETVLRTSGGSKLRERTAVYVLKILDDPGLTQEQRKNAENFKDLMLSMNLQSMRLNVGDSKLSNDEEMWDSTGMMQWQKQRSDGYKRLDKRTEELSEAISTVAQDVTRVVVEIQDTKRQALLKHARDALSAEVQIRKKWRQLIERLIHERSVWYDVEHFPSSWKLDPTEGPDRVRCRLQRFHLDVEEKYLMKEYCGKKTKGGSTPLSYLFEDTTTSMKKNVYYIFDTPDTIRFLHHCKNITLDSKIKGVLLIGESHMYFVGEEATQIDTDITQDNGLEIFLTTGRTYLLAFDTKEDREIVLEQFKQRHLPCYEAPQYEHLMALTNRWRIGQMTNFQYLTELNKMAGRSFNDLMHDLSRPIAVQNQSKERKYRENFRWLQEEYERMEEEDPMSAPYHYGCHYSNSGTVLHFLVRMPPFTKMFLQYQDRNFDIPDRTFHSMATTWRLSSFESATDVKELIPEFFFLPEFLENREGFDFGLRQNGQRVMNVEVPLWAKGSTRLFTLIHRQALESEYVSQNLNHWIDLVFGYKQTGREAIEAINVFHPATYYGVDVNAITDPVRQKALKTMIETYGQTPQRLFTFPHSPRPQCQPQPSSSGEGSSLVSHSSHHSKFMDGELYGAFLLNRLSTSLSSDTGTLVGSAVDTLTEIRQPVNTVEGLKWGQYVGSPAMGAPAMRFTQPLNTSVQSLVCLKNDSVFVLGHNSTLLTVHQAKPGESEERLIWSAVLSWGYMDGGVRVCPSPESAPVCLMEHHTPDKITCCVVTDGCKLLFIATSTGTLSVLPVKYNPAVETGMEVLGSRVRLHGHKDYITCMKLCQAFSIVVSGSWDTTAIIWDLNRLSYVRCLEHPNTVEAVAISKTTGDVVTVSHTMKYVSEESTIEEGSVIKLWTVNGRFIGQASCEYLINCLEFSAAPEGISVNVIATGLSNGAIRTPLNREKKSIDEVMPNLSRLPDFFRRQSTTFCFEHRRETHRMATER</sequence>
<dbReference type="PROSITE" id="PS50294">
    <property type="entry name" value="WD_REPEATS_REGION"/>
    <property type="match status" value="1"/>
</dbReference>
<gene>
    <name evidence="6" type="ORF">pdam_00015073</name>
</gene>
<dbReference type="InterPro" id="IPR019775">
    <property type="entry name" value="WD40_repeat_CS"/>
</dbReference>
<dbReference type="OrthoDB" id="26681at2759"/>
<dbReference type="PANTHER" id="PTHR13743:SF86">
    <property type="entry name" value="LYSOSOMAL-TRAFFICKING REGULATOR"/>
    <property type="match status" value="1"/>
</dbReference>
<feature type="compositionally biased region" description="Polar residues" evidence="4">
    <location>
        <begin position="2086"/>
        <end position="2107"/>
    </location>
</feature>
<evidence type="ECO:0000259" key="5">
    <source>
        <dbReference type="PROSITE" id="PS50197"/>
    </source>
</evidence>
<keyword evidence="1 3" id="KW-0853">WD repeat</keyword>
<reference evidence="6 7" key="1">
    <citation type="journal article" date="2018" name="Sci. Rep.">
        <title>Comparative analysis of the Pocillopora damicornis genome highlights role of immune system in coral evolution.</title>
        <authorList>
            <person name="Cunning R."/>
            <person name="Bay R.A."/>
            <person name="Gillette P."/>
            <person name="Baker A.C."/>
            <person name="Traylor-Knowles N."/>
        </authorList>
    </citation>
    <scope>NUCLEOTIDE SEQUENCE [LARGE SCALE GENOMIC DNA]</scope>
    <source>
        <strain evidence="6">RSMAS</strain>
        <tissue evidence="6">Whole animal</tissue>
    </source>
</reference>
<feature type="repeat" description="WD" evidence="3">
    <location>
        <begin position="3595"/>
        <end position="3636"/>
    </location>
</feature>
<dbReference type="InterPro" id="IPR015943">
    <property type="entry name" value="WD40/YVTN_repeat-like_dom_sf"/>
</dbReference>
<evidence type="ECO:0000256" key="4">
    <source>
        <dbReference type="SAM" id="MobiDB-lite"/>
    </source>
</evidence>
<proteinExistence type="predicted"/>
<feature type="region of interest" description="Disordered" evidence="4">
    <location>
        <begin position="1399"/>
        <end position="1433"/>
    </location>
</feature>
<dbReference type="InterPro" id="IPR050865">
    <property type="entry name" value="BEACH_Domain"/>
</dbReference>
<feature type="compositionally biased region" description="Basic residues" evidence="4">
    <location>
        <begin position="1414"/>
        <end position="1423"/>
    </location>
</feature>
<feature type="region of interest" description="Disordered" evidence="4">
    <location>
        <begin position="1126"/>
        <end position="1194"/>
    </location>
</feature>
<dbReference type="InterPro" id="IPR036372">
    <property type="entry name" value="BEACH_dom_sf"/>
</dbReference>
<dbReference type="PROSITE" id="PS50082">
    <property type="entry name" value="WD_REPEATS_2"/>
    <property type="match status" value="1"/>
</dbReference>
<dbReference type="PROSITE" id="PS50197">
    <property type="entry name" value="BEACH"/>
    <property type="match status" value="1"/>
</dbReference>
<feature type="compositionally biased region" description="Polar residues" evidence="4">
    <location>
        <begin position="698"/>
        <end position="709"/>
    </location>
</feature>
<dbReference type="Gene3D" id="2.130.10.10">
    <property type="entry name" value="YVTN repeat-like/Quinoprotein amine dehydrogenase"/>
    <property type="match status" value="1"/>
</dbReference>
<accession>A0A3M6TWT5</accession>
<feature type="compositionally biased region" description="Low complexity" evidence="4">
    <location>
        <begin position="2238"/>
        <end position="2248"/>
    </location>
</feature>
<comment type="caution">
    <text evidence="6">The sequence shown here is derived from an EMBL/GenBank/DDBJ whole genome shotgun (WGS) entry which is preliminary data.</text>
</comment>
<evidence type="ECO:0000256" key="3">
    <source>
        <dbReference type="PROSITE-ProRule" id="PRU00221"/>
    </source>
</evidence>
<dbReference type="SUPFAM" id="SSF81837">
    <property type="entry name" value="BEACH domain"/>
    <property type="match status" value="1"/>
</dbReference>
<evidence type="ECO:0000313" key="6">
    <source>
        <dbReference type="EMBL" id="RMX45893.1"/>
    </source>
</evidence>
<dbReference type="PANTHER" id="PTHR13743">
    <property type="entry name" value="BEIGE/BEACH-RELATED"/>
    <property type="match status" value="1"/>
</dbReference>
<dbReference type="Pfam" id="PF02138">
    <property type="entry name" value="Beach"/>
    <property type="match status" value="1"/>
</dbReference>
<dbReference type="STRING" id="46731.A0A3M6TWT5"/>
<dbReference type="PROSITE" id="PS00678">
    <property type="entry name" value="WD_REPEATS_1"/>
    <property type="match status" value="1"/>
</dbReference>
<keyword evidence="7" id="KW-1185">Reference proteome</keyword>
<feature type="compositionally biased region" description="Basic and acidic residues" evidence="4">
    <location>
        <begin position="1174"/>
        <end position="1184"/>
    </location>
</feature>
<evidence type="ECO:0000256" key="1">
    <source>
        <dbReference type="ARBA" id="ARBA00022574"/>
    </source>
</evidence>
<keyword evidence="2" id="KW-0677">Repeat</keyword>
<dbReference type="SUPFAM" id="SSF50978">
    <property type="entry name" value="WD40 repeat-like"/>
    <property type="match status" value="1"/>
</dbReference>
<feature type="compositionally biased region" description="Basic residues" evidence="4">
    <location>
        <begin position="1344"/>
        <end position="1356"/>
    </location>
</feature>
<feature type="region of interest" description="Disordered" evidence="4">
    <location>
        <begin position="908"/>
        <end position="931"/>
    </location>
</feature>
<feature type="region of interest" description="Disordered" evidence="4">
    <location>
        <begin position="3373"/>
        <end position="3401"/>
    </location>
</feature>
<feature type="region of interest" description="Disordered" evidence="4">
    <location>
        <begin position="2229"/>
        <end position="2252"/>
    </location>
</feature>
<evidence type="ECO:0000313" key="7">
    <source>
        <dbReference type="Proteomes" id="UP000275408"/>
    </source>
</evidence>
<feature type="region of interest" description="Disordered" evidence="4">
    <location>
        <begin position="2073"/>
        <end position="2136"/>
    </location>
</feature>
<feature type="compositionally biased region" description="Polar residues" evidence="4">
    <location>
        <begin position="1332"/>
        <end position="1342"/>
    </location>
</feature>
<name>A0A3M6TWT5_POCDA</name>
<feature type="compositionally biased region" description="Basic and acidic residues" evidence="4">
    <location>
        <begin position="1367"/>
        <end position="1376"/>
    </location>
</feature>
<dbReference type="CDD" id="cd06071">
    <property type="entry name" value="Beach"/>
    <property type="match status" value="1"/>
</dbReference>
<feature type="compositionally biased region" description="Low complexity" evidence="4">
    <location>
        <begin position="3385"/>
        <end position="3399"/>
    </location>
</feature>
<dbReference type="Proteomes" id="UP000275408">
    <property type="component" value="Unassembled WGS sequence"/>
</dbReference>
<dbReference type="SMART" id="SM00320">
    <property type="entry name" value="WD40"/>
    <property type="match status" value="3"/>
</dbReference>
<feature type="compositionally biased region" description="Acidic residues" evidence="4">
    <location>
        <begin position="1159"/>
        <end position="1173"/>
    </location>
</feature>
<dbReference type="EMBL" id="RCHS01002752">
    <property type="protein sequence ID" value="RMX45893.1"/>
    <property type="molecule type" value="Genomic_DNA"/>
</dbReference>
<protein>
    <recommendedName>
        <fullName evidence="5">BEACH domain-containing protein</fullName>
    </recommendedName>
</protein>
<feature type="region of interest" description="Disordered" evidence="4">
    <location>
        <begin position="1329"/>
        <end position="1384"/>
    </location>
</feature>
<dbReference type="SMART" id="SM01026">
    <property type="entry name" value="Beach"/>
    <property type="match status" value="1"/>
</dbReference>
<dbReference type="InterPro" id="IPR000409">
    <property type="entry name" value="BEACH_dom"/>
</dbReference>
<dbReference type="Gene3D" id="1.10.1540.10">
    <property type="entry name" value="BEACH domain"/>
    <property type="match status" value="1"/>
</dbReference>
<dbReference type="InterPro" id="IPR036322">
    <property type="entry name" value="WD40_repeat_dom_sf"/>
</dbReference>
<dbReference type="InterPro" id="IPR001680">
    <property type="entry name" value="WD40_rpt"/>
</dbReference>
<organism evidence="6 7">
    <name type="scientific">Pocillopora damicornis</name>
    <name type="common">Cauliflower coral</name>
    <name type="synonym">Millepora damicornis</name>
    <dbReference type="NCBI Taxonomy" id="46731"/>
    <lineage>
        <taxon>Eukaryota</taxon>
        <taxon>Metazoa</taxon>
        <taxon>Cnidaria</taxon>
        <taxon>Anthozoa</taxon>
        <taxon>Hexacorallia</taxon>
        <taxon>Scleractinia</taxon>
        <taxon>Astrocoeniina</taxon>
        <taxon>Pocilloporidae</taxon>
        <taxon>Pocillopora</taxon>
    </lineage>
</organism>